<keyword evidence="3" id="KW-0813">Transport</keyword>
<evidence type="ECO:0000313" key="7">
    <source>
        <dbReference type="EMBL" id="MBB3956377.1"/>
    </source>
</evidence>
<accession>A0A7W6CRG9</accession>
<comment type="caution">
    <text evidence="7">The sequence shown here is derived from an EMBL/GenBank/DDBJ whole genome shotgun (WGS) entry which is preliminary data.</text>
</comment>
<dbReference type="GO" id="GO:0030313">
    <property type="term" value="C:cell envelope"/>
    <property type="evidence" value="ECO:0007669"/>
    <property type="project" value="UniProtKB-SubCell"/>
</dbReference>
<reference evidence="7 8" key="1">
    <citation type="submission" date="2020-08" db="EMBL/GenBank/DDBJ databases">
        <title>Genomic Encyclopedia of Type Strains, Phase IV (KMG-IV): sequencing the most valuable type-strain genomes for metagenomic binning, comparative biology and taxonomic classification.</title>
        <authorList>
            <person name="Goeker M."/>
        </authorList>
    </citation>
    <scope>NUCLEOTIDE SEQUENCE [LARGE SCALE GENOMIC DNA]</scope>
    <source>
        <strain evidence="7 8">DSM 27057</strain>
    </source>
</reference>
<feature type="chain" id="PRO_5031015526" evidence="5">
    <location>
        <begin position="26"/>
        <end position="494"/>
    </location>
</feature>
<dbReference type="Proteomes" id="UP000548867">
    <property type="component" value="Unassembled WGS sequence"/>
</dbReference>
<dbReference type="PROSITE" id="PS51257">
    <property type="entry name" value="PROKAR_LIPOPROTEIN"/>
    <property type="match status" value="1"/>
</dbReference>
<dbReference type="Gene3D" id="3.10.105.10">
    <property type="entry name" value="Dipeptide-binding Protein, Domain 3"/>
    <property type="match status" value="1"/>
</dbReference>
<evidence type="ECO:0000256" key="5">
    <source>
        <dbReference type="SAM" id="SignalP"/>
    </source>
</evidence>
<organism evidence="7 8">
    <name type="scientific">Novosphingobium sediminicola</name>
    <dbReference type="NCBI Taxonomy" id="563162"/>
    <lineage>
        <taxon>Bacteria</taxon>
        <taxon>Pseudomonadati</taxon>
        <taxon>Pseudomonadota</taxon>
        <taxon>Alphaproteobacteria</taxon>
        <taxon>Sphingomonadales</taxon>
        <taxon>Sphingomonadaceae</taxon>
        <taxon>Novosphingobium</taxon>
    </lineage>
</organism>
<dbReference type="AlphaFoldDB" id="A0A7W6CRG9"/>
<keyword evidence="4 5" id="KW-0732">Signal</keyword>
<dbReference type="PANTHER" id="PTHR30290:SF10">
    <property type="entry name" value="PERIPLASMIC OLIGOPEPTIDE-BINDING PROTEIN-RELATED"/>
    <property type="match status" value="1"/>
</dbReference>
<evidence type="ECO:0000256" key="1">
    <source>
        <dbReference type="ARBA" id="ARBA00004418"/>
    </source>
</evidence>
<gene>
    <name evidence="7" type="ORF">GGR38_003340</name>
</gene>
<feature type="domain" description="Solute-binding protein family 5" evidence="6">
    <location>
        <begin position="61"/>
        <end position="156"/>
    </location>
</feature>
<dbReference type="InterPro" id="IPR000914">
    <property type="entry name" value="SBP_5_dom"/>
</dbReference>
<dbReference type="Pfam" id="PF00496">
    <property type="entry name" value="SBP_bac_5"/>
    <property type="match status" value="1"/>
</dbReference>
<dbReference type="SUPFAM" id="SSF53850">
    <property type="entry name" value="Periplasmic binding protein-like II"/>
    <property type="match status" value="1"/>
</dbReference>
<evidence type="ECO:0000256" key="2">
    <source>
        <dbReference type="ARBA" id="ARBA00005695"/>
    </source>
</evidence>
<evidence type="ECO:0000256" key="3">
    <source>
        <dbReference type="ARBA" id="ARBA00022448"/>
    </source>
</evidence>
<protein>
    <submittedName>
        <fullName evidence="7">Peptide/nickel transport system substrate-binding protein/oligopeptide transport system substrate-binding protein</fullName>
    </submittedName>
</protein>
<dbReference type="RefSeq" id="WP_183627263.1">
    <property type="nucleotide sequence ID" value="NZ_JACIDX010000013.1"/>
</dbReference>
<dbReference type="InterPro" id="IPR039424">
    <property type="entry name" value="SBP_5"/>
</dbReference>
<feature type="signal peptide" evidence="5">
    <location>
        <begin position="1"/>
        <end position="25"/>
    </location>
</feature>
<name>A0A7W6CRG9_9SPHN</name>
<sequence length="494" mass="52804">MLRKNRISVLIAALLAAACHGSAQQQPLRVVMVDDSGPSSLERELRAATAEGLVSLDEEGKVVPGLAERWIVADEGRGYIFRLRDSAWPDGTRLSGETAKQALRRAMAAQRGRALGQDLAVIEDIRAMAGRVIEIRLAQPMPNFLQLLAQPELGLEHRGRGAGPMLRKHVDGLDWLTPISPDARGLPMSEGWAASVRPLAVSAMGGERAVADLAAGRADVVLGGRITDLPPIQRGLLGQRSVRFDVAPGLFGLLVEKDSGFLAVPTNRAALAMVIDRTGLVAAMGAQGGGVPGWGPTTRLISPGIGEVQIPERWTDMDMDQRRAVAVQRVAVWAKARSASARPEDGDGLNLSIAMPGGVGGNVLFARLAQDVAAIGLRLRRVGIAESADLRLIDEVARYPSPVWFFNQLHCGVHSICTPDVDHLVAQAWNVEAPLVPALYAEAEREVMEANLFIPLALPVRWTMIGSGSGNRLRGLSPNIYGVHPLYPLSGASH</sequence>
<dbReference type="GO" id="GO:1904680">
    <property type="term" value="F:peptide transmembrane transporter activity"/>
    <property type="evidence" value="ECO:0007669"/>
    <property type="project" value="TreeGrafter"/>
</dbReference>
<keyword evidence="8" id="KW-1185">Reference proteome</keyword>
<dbReference type="GO" id="GO:0015833">
    <property type="term" value="P:peptide transport"/>
    <property type="evidence" value="ECO:0007669"/>
    <property type="project" value="TreeGrafter"/>
</dbReference>
<proteinExistence type="inferred from homology"/>
<dbReference type="PANTHER" id="PTHR30290">
    <property type="entry name" value="PERIPLASMIC BINDING COMPONENT OF ABC TRANSPORTER"/>
    <property type="match status" value="1"/>
</dbReference>
<evidence type="ECO:0000313" key="8">
    <source>
        <dbReference type="Proteomes" id="UP000548867"/>
    </source>
</evidence>
<evidence type="ECO:0000259" key="6">
    <source>
        <dbReference type="Pfam" id="PF00496"/>
    </source>
</evidence>
<comment type="subcellular location">
    <subcellularLocation>
        <location evidence="1">Periplasm</location>
    </subcellularLocation>
</comment>
<comment type="similarity">
    <text evidence="2">Belongs to the bacterial solute-binding protein 5 family.</text>
</comment>
<dbReference type="EMBL" id="JACIDX010000013">
    <property type="protein sequence ID" value="MBB3956377.1"/>
    <property type="molecule type" value="Genomic_DNA"/>
</dbReference>
<dbReference type="Gene3D" id="3.90.76.10">
    <property type="entry name" value="Dipeptide-binding Protein, Domain 1"/>
    <property type="match status" value="1"/>
</dbReference>
<evidence type="ECO:0000256" key="4">
    <source>
        <dbReference type="ARBA" id="ARBA00022729"/>
    </source>
</evidence>